<protein>
    <submittedName>
        <fullName evidence="1">Uncharacterized protein</fullName>
    </submittedName>
</protein>
<dbReference type="Proteomes" id="UP000265566">
    <property type="component" value="Chromosome 6"/>
</dbReference>
<dbReference type="AlphaFoldDB" id="A0A396HFH6"/>
<proteinExistence type="predicted"/>
<name>A0A396HFH6_MEDTR</name>
<organism evidence="1">
    <name type="scientific">Medicago truncatula</name>
    <name type="common">Barrel medic</name>
    <name type="synonym">Medicago tribuloides</name>
    <dbReference type="NCBI Taxonomy" id="3880"/>
    <lineage>
        <taxon>Eukaryota</taxon>
        <taxon>Viridiplantae</taxon>
        <taxon>Streptophyta</taxon>
        <taxon>Embryophyta</taxon>
        <taxon>Tracheophyta</taxon>
        <taxon>Spermatophyta</taxon>
        <taxon>Magnoliopsida</taxon>
        <taxon>eudicotyledons</taxon>
        <taxon>Gunneridae</taxon>
        <taxon>Pentapetalae</taxon>
        <taxon>rosids</taxon>
        <taxon>fabids</taxon>
        <taxon>Fabales</taxon>
        <taxon>Fabaceae</taxon>
        <taxon>Papilionoideae</taxon>
        <taxon>50 kb inversion clade</taxon>
        <taxon>NPAAA clade</taxon>
        <taxon>Hologalegina</taxon>
        <taxon>IRL clade</taxon>
        <taxon>Trifolieae</taxon>
        <taxon>Medicago</taxon>
    </lineage>
</organism>
<comment type="caution">
    <text evidence="1">The sequence shown here is derived from an EMBL/GenBank/DDBJ whole genome shotgun (WGS) entry which is preliminary data.</text>
</comment>
<sequence length="55" mass="6085">MQGTCDMGICPGKYICMDQSSNKGIYKDYVKEGIQCSFKTMNIDVLGIFHKGISS</sequence>
<dbReference type="EMBL" id="PSQE01000006">
    <property type="protein sequence ID" value="RHN51291.1"/>
    <property type="molecule type" value="Genomic_DNA"/>
</dbReference>
<evidence type="ECO:0000313" key="1">
    <source>
        <dbReference type="EMBL" id="RHN51291.1"/>
    </source>
</evidence>
<accession>A0A396HFH6</accession>
<dbReference type="Gramene" id="rna35707">
    <property type="protein sequence ID" value="RHN51291.1"/>
    <property type="gene ID" value="gene35707"/>
</dbReference>
<reference evidence="1" key="1">
    <citation type="journal article" date="2018" name="Nat. Plants">
        <title>Whole-genome landscape of Medicago truncatula symbiotic genes.</title>
        <authorList>
            <person name="Pecrix Y."/>
            <person name="Gamas P."/>
            <person name="Carrere S."/>
        </authorList>
    </citation>
    <scope>NUCLEOTIDE SEQUENCE</scope>
    <source>
        <tissue evidence="1">Leaves</tissue>
    </source>
</reference>
<gene>
    <name evidence="1" type="ORF">MtrunA17_Chr6g0466971</name>
</gene>